<reference evidence="18" key="1">
    <citation type="journal article" date="2020" name="bioRxiv">
        <title>Chromosome-level reference genome of the European wasp spider Argiope bruennichi: a resource for studies on range expansion and evolutionary adaptation.</title>
        <authorList>
            <person name="Sheffer M.M."/>
            <person name="Hoppe A."/>
            <person name="Krehenwinkel H."/>
            <person name="Uhl G."/>
            <person name="Kuss A.W."/>
            <person name="Jensen L."/>
            <person name="Jensen C."/>
            <person name="Gillespie R.G."/>
            <person name="Hoff K.J."/>
            <person name="Prost S."/>
        </authorList>
    </citation>
    <scope>NUCLEOTIDE SEQUENCE</scope>
</reference>
<keyword evidence="9 15" id="KW-0862">Zinc</keyword>
<gene>
    <name evidence="18" type="ORF">HNY73_001424</name>
</gene>
<keyword evidence="13" id="KW-0449">Lipoprotein</keyword>
<dbReference type="AlphaFoldDB" id="A0A8T0G1M8"/>
<feature type="binding site" evidence="15">
    <location>
        <position position="346"/>
    </location>
    <ligand>
        <name>Zn(2+)</name>
        <dbReference type="ChEBI" id="CHEBI:29105"/>
        <label>2</label>
    </ligand>
</feature>
<evidence type="ECO:0000256" key="13">
    <source>
        <dbReference type="ARBA" id="ARBA00023288"/>
    </source>
</evidence>
<evidence type="ECO:0000256" key="12">
    <source>
        <dbReference type="ARBA" id="ARBA00023180"/>
    </source>
</evidence>
<dbReference type="EMBL" id="JABXBU010000001">
    <property type="protein sequence ID" value="KAF8797121.1"/>
    <property type="molecule type" value="Genomic_DNA"/>
</dbReference>
<evidence type="ECO:0000256" key="6">
    <source>
        <dbReference type="ARBA" id="ARBA00022622"/>
    </source>
</evidence>
<keyword evidence="7 15" id="KW-0479">Metal-binding</keyword>
<feature type="binding site" evidence="15">
    <location>
        <position position="299"/>
    </location>
    <ligand>
        <name>Mg(2+)</name>
        <dbReference type="ChEBI" id="CHEBI:18420"/>
    </ligand>
</feature>
<dbReference type="GO" id="GO:0004035">
    <property type="term" value="F:alkaline phosphatase activity"/>
    <property type="evidence" value="ECO:0007669"/>
    <property type="project" value="UniProtKB-EC"/>
</dbReference>
<evidence type="ECO:0000256" key="8">
    <source>
        <dbReference type="ARBA" id="ARBA00022801"/>
    </source>
</evidence>
<evidence type="ECO:0000256" key="14">
    <source>
        <dbReference type="PIRSR" id="PIRSR601952-1"/>
    </source>
</evidence>
<evidence type="ECO:0000256" key="11">
    <source>
        <dbReference type="ARBA" id="ARBA00023136"/>
    </source>
</evidence>
<keyword evidence="19" id="KW-1185">Reference proteome</keyword>
<comment type="catalytic activity">
    <reaction evidence="17">
        <text>a phosphate monoester + H2O = an alcohol + phosphate</text>
        <dbReference type="Rhea" id="RHEA:15017"/>
        <dbReference type="ChEBI" id="CHEBI:15377"/>
        <dbReference type="ChEBI" id="CHEBI:30879"/>
        <dbReference type="ChEBI" id="CHEBI:43474"/>
        <dbReference type="ChEBI" id="CHEBI:67140"/>
        <dbReference type="EC" id="3.1.3.1"/>
    </reaction>
</comment>
<feature type="binding site" evidence="15">
    <location>
        <position position="420"/>
    </location>
    <ligand>
        <name>Zn(2+)</name>
        <dbReference type="ChEBI" id="CHEBI:29105"/>
        <label>2</label>
    </ligand>
</feature>
<feature type="binding site" evidence="15">
    <location>
        <position position="345"/>
    </location>
    <ligand>
        <name>Zn(2+)</name>
        <dbReference type="ChEBI" id="CHEBI:29105"/>
        <label>2</label>
    </ligand>
</feature>
<keyword evidence="8 17" id="KW-0378">Hydrolase</keyword>
<organism evidence="18 19">
    <name type="scientific">Argiope bruennichi</name>
    <name type="common">Wasp spider</name>
    <name type="synonym">Aranea bruennichi</name>
    <dbReference type="NCBI Taxonomy" id="94029"/>
    <lineage>
        <taxon>Eukaryota</taxon>
        <taxon>Metazoa</taxon>
        <taxon>Ecdysozoa</taxon>
        <taxon>Arthropoda</taxon>
        <taxon>Chelicerata</taxon>
        <taxon>Arachnida</taxon>
        <taxon>Araneae</taxon>
        <taxon>Araneomorphae</taxon>
        <taxon>Entelegynae</taxon>
        <taxon>Araneoidea</taxon>
        <taxon>Araneidae</taxon>
        <taxon>Argiope</taxon>
    </lineage>
</organism>
<dbReference type="PRINTS" id="PR00113">
    <property type="entry name" value="ALKPHPHTASE"/>
</dbReference>
<keyword evidence="10 15" id="KW-0460">Magnesium</keyword>
<evidence type="ECO:0000313" key="18">
    <source>
        <dbReference type="EMBL" id="KAF8797121.1"/>
    </source>
</evidence>
<evidence type="ECO:0000256" key="7">
    <source>
        <dbReference type="ARBA" id="ARBA00022723"/>
    </source>
</evidence>
<protein>
    <recommendedName>
        <fullName evidence="3 17">Alkaline phosphatase</fullName>
        <ecNumber evidence="3 17">3.1.3.1</ecNumber>
    </recommendedName>
</protein>
<dbReference type="GO" id="GO:0098552">
    <property type="term" value="C:side of membrane"/>
    <property type="evidence" value="ECO:0007669"/>
    <property type="project" value="UniProtKB-KW"/>
</dbReference>
<keyword evidence="6" id="KW-0336">GPI-anchor</keyword>
<dbReference type="Proteomes" id="UP000807504">
    <property type="component" value="Unassembled WGS sequence"/>
</dbReference>
<proteinExistence type="inferred from homology"/>
<dbReference type="Pfam" id="PF00245">
    <property type="entry name" value="Alk_phosphatase"/>
    <property type="match status" value="1"/>
</dbReference>
<dbReference type="PANTHER" id="PTHR11596:SF5">
    <property type="entry name" value="ALKALINE PHOSPHATASE"/>
    <property type="match status" value="1"/>
</dbReference>
<feature type="active site" description="Phosphoserine intermediate" evidence="14">
    <location>
        <position position="78"/>
    </location>
</feature>
<feature type="binding site" evidence="15">
    <location>
        <position position="139"/>
    </location>
    <ligand>
        <name>Mg(2+)</name>
        <dbReference type="ChEBI" id="CHEBI:18420"/>
    </ligand>
</feature>
<feature type="binding site" evidence="15">
    <location>
        <position position="308"/>
    </location>
    <ligand>
        <name>Zn(2+)</name>
        <dbReference type="ChEBI" id="CHEBI:29105"/>
        <label>2</label>
    </ligand>
</feature>
<comment type="cofactor">
    <cofactor evidence="15">
        <name>Zn(2+)</name>
        <dbReference type="ChEBI" id="CHEBI:29105"/>
    </cofactor>
    <text evidence="15">Binds 2 Zn(2+) ions.</text>
</comment>
<dbReference type="GO" id="GO:0005886">
    <property type="term" value="C:plasma membrane"/>
    <property type="evidence" value="ECO:0007669"/>
    <property type="project" value="UniProtKB-SubCell"/>
</dbReference>
<comment type="cofactor">
    <cofactor evidence="15">
        <name>Mg(2+)</name>
        <dbReference type="ChEBI" id="CHEBI:18420"/>
    </cofactor>
    <text evidence="15">Binds 1 Mg(2+) ion.</text>
</comment>
<dbReference type="SUPFAM" id="SSF53649">
    <property type="entry name" value="Alkaline phosphatase-like"/>
    <property type="match status" value="1"/>
</dbReference>
<evidence type="ECO:0000256" key="2">
    <source>
        <dbReference type="ARBA" id="ARBA00005984"/>
    </source>
</evidence>
<keyword evidence="11" id="KW-0472">Membrane</keyword>
<reference evidence="18" key="2">
    <citation type="submission" date="2020-06" db="EMBL/GenBank/DDBJ databases">
        <authorList>
            <person name="Sheffer M."/>
        </authorList>
    </citation>
    <scope>NUCLEOTIDE SEQUENCE</scope>
</reference>
<evidence type="ECO:0000256" key="15">
    <source>
        <dbReference type="PIRSR" id="PIRSR601952-2"/>
    </source>
</evidence>
<name>A0A8T0G1M8_ARGBR</name>
<feature type="binding site" evidence="15">
    <location>
        <position position="304"/>
    </location>
    <ligand>
        <name>Zn(2+)</name>
        <dbReference type="ChEBI" id="CHEBI:29105"/>
        <label>2</label>
    </ligand>
</feature>
<dbReference type="EC" id="3.1.3.1" evidence="3 17"/>
<dbReference type="GO" id="GO:0046872">
    <property type="term" value="F:metal ion binding"/>
    <property type="evidence" value="ECO:0007669"/>
    <property type="project" value="UniProtKB-KW"/>
</dbReference>
<dbReference type="InterPro" id="IPR018299">
    <property type="entry name" value="Alkaline_phosphatase_AS"/>
</dbReference>
<feature type="binding site" evidence="15">
    <location>
        <position position="28"/>
    </location>
    <ligand>
        <name>Zn(2+)</name>
        <dbReference type="ChEBI" id="CHEBI:29105"/>
        <label>2</label>
    </ligand>
</feature>
<evidence type="ECO:0000256" key="1">
    <source>
        <dbReference type="ARBA" id="ARBA00004609"/>
    </source>
</evidence>
<evidence type="ECO:0000256" key="16">
    <source>
        <dbReference type="RuleBase" id="RU003946"/>
    </source>
</evidence>
<evidence type="ECO:0000256" key="3">
    <source>
        <dbReference type="ARBA" id="ARBA00012647"/>
    </source>
</evidence>
<evidence type="ECO:0000256" key="9">
    <source>
        <dbReference type="ARBA" id="ARBA00022833"/>
    </source>
</evidence>
<keyword evidence="12" id="KW-0325">Glycoprotein</keyword>
<dbReference type="CDD" id="cd16012">
    <property type="entry name" value="ALP"/>
    <property type="match status" value="1"/>
</dbReference>
<feature type="binding site" evidence="15">
    <location>
        <position position="141"/>
    </location>
    <ligand>
        <name>Mg(2+)</name>
        <dbReference type="ChEBI" id="CHEBI:18420"/>
    </ligand>
</feature>
<comment type="similarity">
    <text evidence="2 16">Belongs to the alkaline phosphatase family.</text>
</comment>
<evidence type="ECO:0000256" key="5">
    <source>
        <dbReference type="ARBA" id="ARBA00022553"/>
    </source>
</evidence>
<keyword evidence="5" id="KW-0597">Phosphoprotein</keyword>
<dbReference type="InterPro" id="IPR017850">
    <property type="entry name" value="Alkaline_phosphatase_core_sf"/>
</dbReference>
<comment type="subcellular location">
    <subcellularLocation>
        <location evidence="1">Cell membrane</location>
        <topology evidence="1">Lipid-anchor</topology>
        <topology evidence="1">GPI-anchor</topology>
    </subcellularLocation>
</comment>
<accession>A0A8T0G1M8</accession>
<dbReference type="InterPro" id="IPR001952">
    <property type="entry name" value="Alkaline_phosphatase"/>
</dbReference>
<dbReference type="Gene3D" id="3.40.720.10">
    <property type="entry name" value="Alkaline Phosphatase, subunit A"/>
    <property type="match status" value="1"/>
</dbReference>
<evidence type="ECO:0000256" key="4">
    <source>
        <dbReference type="ARBA" id="ARBA00022475"/>
    </source>
</evidence>
<evidence type="ECO:0000313" key="19">
    <source>
        <dbReference type="Proteomes" id="UP000807504"/>
    </source>
</evidence>
<dbReference type="SMART" id="SM00098">
    <property type="entry name" value="alkPPc"/>
    <property type="match status" value="1"/>
</dbReference>
<evidence type="ECO:0000256" key="10">
    <source>
        <dbReference type="ARBA" id="ARBA00022842"/>
    </source>
</evidence>
<dbReference type="PROSITE" id="PS00123">
    <property type="entry name" value="ALKALINE_PHOSPHATASE"/>
    <property type="match status" value="1"/>
</dbReference>
<keyword evidence="4" id="KW-1003">Cell membrane</keyword>
<evidence type="ECO:0000256" key="17">
    <source>
        <dbReference type="RuleBase" id="RU003947"/>
    </source>
</evidence>
<feature type="binding site" evidence="15">
    <location>
        <position position="28"/>
    </location>
    <ligand>
        <name>Mg(2+)</name>
        <dbReference type="ChEBI" id="CHEBI:18420"/>
    </ligand>
</feature>
<comment type="caution">
    <text evidence="18">The sequence shown here is derived from an EMBL/GenBank/DDBJ whole genome shotgun (WGS) entry which is preliminary data.</text>
</comment>
<dbReference type="FunFam" id="3.40.720.10:FF:000008">
    <property type="entry name" value="Alkaline phosphatase"/>
    <property type="match status" value="1"/>
</dbReference>
<sequence>MGQEDLQDSLRVVPNTRIAKNLIIFVGDGMGLSNVMAARVYQGQSEGRPGEDSQLSFEKFPYVALSKTYSVNHQVPDSASTATALFTGTKTNSATIGVSARARVNDCDSLFGNELTSILDWAQESGKATGLVTTTRVTHATPAALYGHSPHRDWESDSKMPKNASRCKDLARQLVEDLPGRDLRVIFGGGRRQFKPVTHMDSVANKTGARLDGLDLIDYWLKEKKNRNARAKYITTAAELAALNKGNVDYVLGLFNHNHMKFEVDKKKDHMEEPSLTDMTRAAINMLQKSNKGFFLMVEGGRIDHAHHLNNAKRALSETVSMADAVQAAINMTSSKDTLIVVTADHSHVLTVNGYPKRGNPILGVAGTSNKDNLTYTTLLYTNGPSYHMIHGKRRNLSGTDTESKNFFQDVLVPLSDETHGGEDVPIYATGPMAHLFRGVVEQSYVAHVMAYAACIGRNKQHCQRIGERLPLTAADDNSANHTRTVLVGSSPLETIPLHPKQYTETCNPIANASRLILWNLDADAERNGVGDLSYITPAADSSTFLLMSTLSLTRQNIIWQKRKKKKRIKLASKTGDRSSCGQTYNAEDSDDEVDAFGRSCINLKTESLKSAIRHIGDSRDISQVVVVPAAMTWLRGANAPIHDNDGCISCRHAMLQFLTMNK</sequence>
<dbReference type="PANTHER" id="PTHR11596">
    <property type="entry name" value="ALKALINE PHOSPHATASE"/>
    <property type="match status" value="1"/>
</dbReference>